<accession>A0ABM7W5S8</accession>
<evidence type="ECO:0000313" key="2">
    <source>
        <dbReference type="Proteomes" id="UP000830055"/>
    </source>
</evidence>
<organism evidence="1 2">
    <name type="scientific">Desulfofustis limnaeus</name>
    <dbReference type="NCBI Taxonomy" id="2740163"/>
    <lineage>
        <taxon>Bacteria</taxon>
        <taxon>Pseudomonadati</taxon>
        <taxon>Thermodesulfobacteriota</taxon>
        <taxon>Desulfobulbia</taxon>
        <taxon>Desulfobulbales</taxon>
        <taxon>Desulfocapsaceae</taxon>
        <taxon>Desulfofustis</taxon>
    </lineage>
</organism>
<sequence length="66" mass="8087">MEKILLELCRERWLTRNEISILVRRNPESLRQRYTKPMVEHGLLRLHYPEKPNRTDQAYTTVLEDH</sequence>
<evidence type="ECO:0008006" key="3">
    <source>
        <dbReference type="Google" id="ProtNLM"/>
    </source>
</evidence>
<dbReference type="EMBL" id="AP025516">
    <property type="protein sequence ID" value="BDD86252.1"/>
    <property type="molecule type" value="Genomic_DNA"/>
</dbReference>
<protein>
    <recommendedName>
        <fullName evidence="3">Winged helix-turn-helix domain-containing protein</fullName>
    </recommendedName>
</protein>
<keyword evidence="2" id="KW-1185">Reference proteome</keyword>
<name>A0ABM7W5S8_9BACT</name>
<evidence type="ECO:0000313" key="1">
    <source>
        <dbReference type="EMBL" id="BDD86252.1"/>
    </source>
</evidence>
<reference evidence="1 2" key="1">
    <citation type="submission" date="2022-01" db="EMBL/GenBank/DDBJ databases">
        <title>Desulfofustis limnae sp. nov., a novel mesophilic sulfate-reducing bacterium isolated from marsh soil.</title>
        <authorList>
            <person name="Watanabe M."/>
            <person name="Takahashi A."/>
            <person name="Kojima H."/>
            <person name="Fukui M."/>
        </authorList>
    </citation>
    <scope>NUCLEOTIDE SEQUENCE [LARGE SCALE GENOMIC DNA]</scope>
    <source>
        <strain evidence="1 2">PPLL</strain>
    </source>
</reference>
<proteinExistence type="predicted"/>
<dbReference type="RefSeq" id="WP_284153345.1">
    <property type="nucleotide sequence ID" value="NZ_AP025516.1"/>
</dbReference>
<gene>
    <name evidence="1" type="ORF">DPPLL_06170</name>
</gene>
<dbReference type="Proteomes" id="UP000830055">
    <property type="component" value="Chromosome"/>
</dbReference>